<dbReference type="Proteomes" id="UP001211907">
    <property type="component" value="Unassembled WGS sequence"/>
</dbReference>
<evidence type="ECO:0000313" key="15">
    <source>
        <dbReference type="EMBL" id="KAJ3088605.1"/>
    </source>
</evidence>
<evidence type="ECO:0000256" key="1">
    <source>
        <dbReference type="ARBA" id="ARBA00004225"/>
    </source>
</evidence>
<dbReference type="SUPFAM" id="SSF69572">
    <property type="entry name" value="Activating enzymes of the ubiquitin-like proteins"/>
    <property type="match status" value="1"/>
</dbReference>
<keyword evidence="9 13" id="KW-1133">Transmembrane helix</keyword>
<protein>
    <recommendedName>
        <fullName evidence="14">THIF-type NAD/FAD binding fold domain-containing protein</fullName>
    </recommendedName>
</protein>
<comment type="caution">
    <text evidence="15">The sequence shown here is derived from an EMBL/GenBank/DDBJ whole genome shotgun (WGS) entry which is preliminary data.</text>
</comment>
<dbReference type="PANTHER" id="PTHR43267">
    <property type="entry name" value="TRNA THREONYLCARBAMOYLADENOSINE DEHYDRATASE"/>
    <property type="match status" value="1"/>
</dbReference>
<dbReference type="EMBL" id="JADGJH010003822">
    <property type="protein sequence ID" value="KAJ3088605.1"/>
    <property type="molecule type" value="Genomic_DNA"/>
</dbReference>
<evidence type="ECO:0000256" key="8">
    <source>
        <dbReference type="ARBA" id="ARBA00022840"/>
    </source>
</evidence>
<dbReference type="InterPro" id="IPR035985">
    <property type="entry name" value="Ubiquitin-activating_enz"/>
</dbReference>
<comment type="similarity">
    <text evidence="3">Belongs to the HesA/MoeB/ThiF family.</text>
</comment>
<dbReference type="GO" id="GO:0061504">
    <property type="term" value="P:cyclic threonylcarbamoyladenosine biosynthetic process"/>
    <property type="evidence" value="ECO:0007669"/>
    <property type="project" value="TreeGrafter"/>
</dbReference>
<keyword evidence="5 13" id="KW-0812">Transmembrane</keyword>
<evidence type="ECO:0000256" key="3">
    <source>
        <dbReference type="ARBA" id="ARBA00009919"/>
    </source>
</evidence>
<comment type="subcellular location">
    <subcellularLocation>
        <location evidence="1">Mitochondrion membrane</location>
        <topology evidence="1">Multi-pass membrane protein</topology>
    </subcellularLocation>
    <subcellularLocation>
        <location evidence="2">Mitochondrion outer membrane</location>
    </subcellularLocation>
</comment>
<sequence>MTWFLSTVVERLHGLNESDWRLITSAAAIGAATTLAIVGVSQSVVRRSRVKKLKNEFKSLSSFPPIQPPPTPTPTATEEYLPEELIREQLSRNYSFLGEEGMKDIRNAFVIVVGLGGVGSHAVHMLARAGVGRIRVIDFDQVSLSSLNRHALAVHADVGSSKATVLATHLKLIARHVRIEPVVQLFDISSANTLLEGQPNFVLDCIDNLNTKIDLIKYCLDNHIKIISSMGAGAKADPSRIQIADISDTFEDPLARATRQGLKKKGVDGGIPVVYSTEKPGKVKLLPMEADKEANADEYAILPNFRSRILPVLGTIPALFGMAMASYVICKLANFEMEPLPIKGRFRTYEKILINIKKDKKPSDGDLEISVQDVGFVLEEVWFGKSALSGSFEKEKVTLTRWDISKPWKIDNLVCLTRKEAEEHSLLPFAKLESHYGKEFVDKVNGKLQSARELNKWRE</sequence>
<evidence type="ECO:0000256" key="13">
    <source>
        <dbReference type="SAM" id="Phobius"/>
    </source>
</evidence>
<evidence type="ECO:0000313" key="16">
    <source>
        <dbReference type="Proteomes" id="UP001211907"/>
    </source>
</evidence>
<dbReference type="GO" id="GO:0061503">
    <property type="term" value="F:tRNA threonylcarbamoyladenosine dehydratase"/>
    <property type="evidence" value="ECO:0007669"/>
    <property type="project" value="TreeGrafter"/>
</dbReference>
<keyword evidence="10" id="KW-0496">Mitochondrion</keyword>
<comment type="function">
    <text evidence="12">Catalyzes the ATP-dependent dehydration of threonylcarbamoyladenosine at position 37 (t(6)A37) to form cyclic t(6)A37 (ct(6)A37) in tRNAs that read codons beginning with adenine.</text>
</comment>
<dbReference type="FunFam" id="3.40.50.720:FF:000125">
    <property type="entry name" value="tRNA threonylcarbamoyladenosine dehydratase 2-like"/>
    <property type="match status" value="1"/>
</dbReference>
<evidence type="ECO:0000256" key="12">
    <source>
        <dbReference type="ARBA" id="ARBA00060084"/>
    </source>
</evidence>
<evidence type="ECO:0000256" key="11">
    <source>
        <dbReference type="ARBA" id="ARBA00023136"/>
    </source>
</evidence>
<keyword evidence="16" id="KW-1185">Reference proteome</keyword>
<keyword evidence="8" id="KW-0067">ATP-binding</keyword>
<dbReference type="GO" id="GO:0005524">
    <property type="term" value="F:ATP binding"/>
    <property type="evidence" value="ECO:0007669"/>
    <property type="project" value="UniProtKB-KW"/>
</dbReference>
<keyword evidence="4" id="KW-0436">Ligase</keyword>
<evidence type="ECO:0000256" key="7">
    <source>
        <dbReference type="ARBA" id="ARBA00022787"/>
    </source>
</evidence>
<keyword evidence="6" id="KW-0547">Nucleotide-binding</keyword>
<dbReference type="InterPro" id="IPR045886">
    <property type="entry name" value="ThiF/MoeB/HesA"/>
</dbReference>
<evidence type="ECO:0000256" key="4">
    <source>
        <dbReference type="ARBA" id="ARBA00022598"/>
    </source>
</evidence>
<evidence type="ECO:0000256" key="2">
    <source>
        <dbReference type="ARBA" id="ARBA00004294"/>
    </source>
</evidence>
<keyword evidence="7" id="KW-1000">Mitochondrion outer membrane</keyword>
<evidence type="ECO:0000256" key="5">
    <source>
        <dbReference type="ARBA" id="ARBA00022692"/>
    </source>
</evidence>
<proteinExistence type="inferred from homology"/>
<dbReference type="GO" id="GO:0005741">
    <property type="term" value="C:mitochondrial outer membrane"/>
    <property type="evidence" value="ECO:0007669"/>
    <property type="project" value="UniProtKB-SubCell"/>
</dbReference>
<evidence type="ECO:0000259" key="14">
    <source>
        <dbReference type="Pfam" id="PF00899"/>
    </source>
</evidence>
<organism evidence="15 16">
    <name type="scientific">Physocladia obscura</name>
    <dbReference type="NCBI Taxonomy" id="109957"/>
    <lineage>
        <taxon>Eukaryota</taxon>
        <taxon>Fungi</taxon>
        <taxon>Fungi incertae sedis</taxon>
        <taxon>Chytridiomycota</taxon>
        <taxon>Chytridiomycota incertae sedis</taxon>
        <taxon>Chytridiomycetes</taxon>
        <taxon>Chytridiales</taxon>
        <taxon>Chytriomycetaceae</taxon>
        <taxon>Physocladia</taxon>
    </lineage>
</organism>
<feature type="transmembrane region" description="Helical" evidence="13">
    <location>
        <begin position="20"/>
        <end position="45"/>
    </location>
</feature>
<evidence type="ECO:0000256" key="6">
    <source>
        <dbReference type="ARBA" id="ARBA00022741"/>
    </source>
</evidence>
<reference evidence="15" key="1">
    <citation type="submission" date="2020-05" db="EMBL/GenBank/DDBJ databases">
        <title>Phylogenomic resolution of chytrid fungi.</title>
        <authorList>
            <person name="Stajich J.E."/>
            <person name="Amses K."/>
            <person name="Simmons R."/>
            <person name="Seto K."/>
            <person name="Myers J."/>
            <person name="Bonds A."/>
            <person name="Quandt C.A."/>
            <person name="Barry K."/>
            <person name="Liu P."/>
            <person name="Grigoriev I."/>
            <person name="Longcore J.E."/>
            <person name="James T.Y."/>
        </authorList>
    </citation>
    <scope>NUCLEOTIDE SEQUENCE</scope>
    <source>
        <strain evidence="15">JEL0513</strain>
    </source>
</reference>
<dbReference type="CDD" id="cd00755">
    <property type="entry name" value="YgdL_like"/>
    <property type="match status" value="1"/>
</dbReference>
<accession>A0AAD5X7Z8</accession>
<dbReference type="PANTHER" id="PTHR43267:SF2">
    <property type="entry name" value="TRNA THREONYLCARBAMOYLADENOSINE DEHYDRATASE 1-RELATED"/>
    <property type="match status" value="1"/>
</dbReference>
<gene>
    <name evidence="15" type="ORF">HK100_007993</name>
</gene>
<evidence type="ECO:0000256" key="9">
    <source>
        <dbReference type="ARBA" id="ARBA00022989"/>
    </source>
</evidence>
<keyword evidence="11 13" id="KW-0472">Membrane</keyword>
<name>A0AAD5X7Z8_9FUNG</name>
<dbReference type="GO" id="GO:0008641">
    <property type="term" value="F:ubiquitin-like modifier activating enzyme activity"/>
    <property type="evidence" value="ECO:0007669"/>
    <property type="project" value="InterPro"/>
</dbReference>
<dbReference type="Gene3D" id="3.40.50.720">
    <property type="entry name" value="NAD(P)-binding Rossmann-like Domain"/>
    <property type="match status" value="1"/>
</dbReference>
<dbReference type="Pfam" id="PF00899">
    <property type="entry name" value="ThiF"/>
    <property type="match status" value="1"/>
</dbReference>
<dbReference type="AlphaFoldDB" id="A0AAD5X7Z8"/>
<evidence type="ECO:0000256" key="10">
    <source>
        <dbReference type="ARBA" id="ARBA00023128"/>
    </source>
</evidence>
<dbReference type="InterPro" id="IPR000594">
    <property type="entry name" value="ThiF_NAD_FAD-bd"/>
</dbReference>
<feature type="domain" description="THIF-type NAD/FAD binding fold" evidence="14">
    <location>
        <begin position="91"/>
        <end position="356"/>
    </location>
</feature>